<comment type="subcellular location">
    <subcellularLocation>
        <location evidence="1 6">Secreted</location>
        <location evidence="1 6">Cell wall</location>
    </subcellularLocation>
</comment>
<dbReference type="Pfam" id="PF01185">
    <property type="entry name" value="Hydrophobin"/>
    <property type="match status" value="1"/>
</dbReference>
<dbReference type="OMA" id="NACSANT"/>
<gene>
    <name evidence="7" type="ORF">GLOTRDRAFT_133444</name>
</gene>
<dbReference type="AlphaFoldDB" id="S7PUX9"/>
<organism evidence="7 8">
    <name type="scientific">Gloeophyllum trabeum (strain ATCC 11539 / FP-39264 / Madison 617)</name>
    <name type="common">Brown rot fungus</name>
    <dbReference type="NCBI Taxonomy" id="670483"/>
    <lineage>
        <taxon>Eukaryota</taxon>
        <taxon>Fungi</taxon>
        <taxon>Dikarya</taxon>
        <taxon>Basidiomycota</taxon>
        <taxon>Agaricomycotina</taxon>
        <taxon>Agaricomycetes</taxon>
        <taxon>Gloeophyllales</taxon>
        <taxon>Gloeophyllaceae</taxon>
        <taxon>Gloeophyllum</taxon>
    </lineage>
</organism>
<dbReference type="GO" id="GO:0005199">
    <property type="term" value="F:structural constituent of cell wall"/>
    <property type="evidence" value="ECO:0007669"/>
    <property type="project" value="InterPro"/>
</dbReference>
<evidence type="ECO:0000256" key="3">
    <source>
        <dbReference type="ARBA" id="ARBA00022512"/>
    </source>
</evidence>
<name>S7PUX9_GLOTA</name>
<evidence type="ECO:0000256" key="4">
    <source>
        <dbReference type="ARBA" id="ARBA00022525"/>
    </source>
</evidence>
<keyword evidence="3 6" id="KW-0134">Cell wall</keyword>
<evidence type="ECO:0000256" key="2">
    <source>
        <dbReference type="ARBA" id="ARBA00010446"/>
    </source>
</evidence>
<accession>S7PUX9</accession>
<dbReference type="OrthoDB" id="4225815at2759"/>
<feature type="signal peptide" evidence="6">
    <location>
        <begin position="1"/>
        <end position="19"/>
    </location>
</feature>
<evidence type="ECO:0000256" key="5">
    <source>
        <dbReference type="ARBA" id="ARBA00023157"/>
    </source>
</evidence>
<keyword evidence="8" id="KW-1185">Reference proteome</keyword>
<evidence type="ECO:0000256" key="1">
    <source>
        <dbReference type="ARBA" id="ARBA00004191"/>
    </source>
</evidence>
<dbReference type="GO" id="GO:0009277">
    <property type="term" value="C:fungal-type cell wall"/>
    <property type="evidence" value="ECO:0007669"/>
    <property type="project" value="InterPro"/>
</dbReference>
<dbReference type="KEGG" id="gtr:GLOTRDRAFT_133444"/>
<evidence type="ECO:0000313" key="8">
    <source>
        <dbReference type="Proteomes" id="UP000030669"/>
    </source>
</evidence>
<dbReference type="RefSeq" id="XP_007870554.1">
    <property type="nucleotide sequence ID" value="XM_007872363.1"/>
</dbReference>
<reference evidence="7 8" key="1">
    <citation type="journal article" date="2012" name="Science">
        <title>The Paleozoic origin of enzymatic lignin decomposition reconstructed from 31 fungal genomes.</title>
        <authorList>
            <person name="Floudas D."/>
            <person name="Binder M."/>
            <person name="Riley R."/>
            <person name="Barry K."/>
            <person name="Blanchette R.A."/>
            <person name="Henrissat B."/>
            <person name="Martinez A.T."/>
            <person name="Otillar R."/>
            <person name="Spatafora J.W."/>
            <person name="Yadav J.S."/>
            <person name="Aerts A."/>
            <person name="Benoit I."/>
            <person name="Boyd A."/>
            <person name="Carlson A."/>
            <person name="Copeland A."/>
            <person name="Coutinho P.M."/>
            <person name="de Vries R.P."/>
            <person name="Ferreira P."/>
            <person name="Findley K."/>
            <person name="Foster B."/>
            <person name="Gaskell J."/>
            <person name="Glotzer D."/>
            <person name="Gorecki P."/>
            <person name="Heitman J."/>
            <person name="Hesse C."/>
            <person name="Hori C."/>
            <person name="Igarashi K."/>
            <person name="Jurgens J.A."/>
            <person name="Kallen N."/>
            <person name="Kersten P."/>
            <person name="Kohler A."/>
            <person name="Kuees U."/>
            <person name="Kumar T.K.A."/>
            <person name="Kuo A."/>
            <person name="LaButti K."/>
            <person name="Larrondo L.F."/>
            <person name="Lindquist E."/>
            <person name="Ling A."/>
            <person name="Lombard V."/>
            <person name="Lucas S."/>
            <person name="Lundell T."/>
            <person name="Martin R."/>
            <person name="McLaughlin D.J."/>
            <person name="Morgenstern I."/>
            <person name="Morin E."/>
            <person name="Murat C."/>
            <person name="Nagy L.G."/>
            <person name="Nolan M."/>
            <person name="Ohm R.A."/>
            <person name="Patyshakuliyeva A."/>
            <person name="Rokas A."/>
            <person name="Ruiz-Duenas F.J."/>
            <person name="Sabat G."/>
            <person name="Salamov A."/>
            <person name="Samejima M."/>
            <person name="Schmutz J."/>
            <person name="Slot J.C."/>
            <person name="St John F."/>
            <person name="Stenlid J."/>
            <person name="Sun H."/>
            <person name="Sun S."/>
            <person name="Syed K."/>
            <person name="Tsang A."/>
            <person name="Wiebenga A."/>
            <person name="Young D."/>
            <person name="Pisabarro A."/>
            <person name="Eastwood D.C."/>
            <person name="Martin F."/>
            <person name="Cullen D."/>
            <person name="Grigoriev I.V."/>
            <person name="Hibbett D.S."/>
        </authorList>
    </citation>
    <scope>NUCLEOTIDE SEQUENCE [LARGE SCALE GENOMIC DNA]</scope>
    <source>
        <strain evidence="7 8">ATCC 11539</strain>
    </source>
</reference>
<dbReference type="CDD" id="cd23507">
    <property type="entry name" value="hydrophobin_I"/>
    <property type="match status" value="1"/>
</dbReference>
<comment type="similarity">
    <text evidence="2 6">Belongs to the fungal hydrophobin family.</text>
</comment>
<proteinExistence type="inferred from homology"/>
<dbReference type="SMART" id="SM00075">
    <property type="entry name" value="HYDRO"/>
    <property type="match status" value="1"/>
</dbReference>
<dbReference type="GeneID" id="19302729"/>
<dbReference type="eggNOG" id="ENOG502ST8F">
    <property type="taxonomic scope" value="Eukaryota"/>
</dbReference>
<evidence type="ECO:0000313" key="7">
    <source>
        <dbReference type="EMBL" id="EPQ51122.1"/>
    </source>
</evidence>
<keyword evidence="4 6" id="KW-0964">Secreted</keyword>
<keyword evidence="5 6" id="KW-1015">Disulfide bond</keyword>
<dbReference type="STRING" id="670483.S7PUX9"/>
<sequence>MFSKLSLFAVSALSILAAATPTPTGTEPAGQCTTGPIQCCNTVTQANDPAAATILGSLGVVLQDVTALVGLTCSPINVVGIGSGSTCDAHPVCCENNSYGSLISIGCVVVEL</sequence>
<dbReference type="EMBL" id="KB469312">
    <property type="protein sequence ID" value="EPQ51122.1"/>
    <property type="molecule type" value="Genomic_DNA"/>
</dbReference>
<dbReference type="Proteomes" id="UP000030669">
    <property type="component" value="Unassembled WGS sequence"/>
</dbReference>
<evidence type="ECO:0000256" key="6">
    <source>
        <dbReference type="RuleBase" id="RU365009"/>
    </source>
</evidence>
<feature type="chain" id="PRO_5013985112" description="Hydrophobin" evidence="6">
    <location>
        <begin position="20"/>
        <end position="112"/>
    </location>
</feature>
<dbReference type="HOGENOM" id="CLU_105134_2_0_1"/>
<dbReference type="InterPro" id="IPR001338">
    <property type="entry name" value="Class_I_Hydrophobin"/>
</dbReference>
<keyword evidence="6" id="KW-0732">Signal</keyword>
<protein>
    <recommendedName>
        <fullName evidence="6">Hydrophobin</fullName>
    </recommendedName>
</protein>